<dbReference type="Gene3D" id="1.20.1510.10">
    <property type="entry name" value="Cation efflux protein transmembrane domain"/>
    <property type="match status" value="1"/>
</dbReference>
<feature type="transmembrane region" description="Helical" evidence="8">
    <location>
        <begin position="117"/>
        <end position="140"/>
    </location>
</feature>
<keyword evidence="12" id="KW-1185">Reference proteome</keyword>
<dbReference type="InterPro" id="IPR002524">
    <property type="entry name" value="Cation_efflux"/>
</dbReference>
<reference evidence="11 12" key="1">
    <citation type="submission" date="2020-08" db="EMBL/GenBank/DDBJ databases">
        <title>Sequencing the genomes of 1000 actinobacteria strains.</title>
        <authorList>
            <person name="Klenk H.-P."/>
        </authorList>
    </citation>
    <scope>NUCLEOTIDE SEQUENCE [LARGE SCALE GENOMIC DNA]</scope>
    <source>
        <strain evidence="11 12">DSM 28238</strain>
    </source>
</reference>
<evidence type="ECO:0000256" key="4">
    <source>
        <dbReference type="ARBA" id="ARBA00022692"/>
    </source>
</evidence>
<accession>A0A7W5TQ71</accession>
<keyword evidence="3" id="KW-0813">Transport</keyword>
<keyword evidence="5 8" id="KW-1133">Transmembrane helix</keyword>
<dbReference type="SUPFAM" id="SSF161111">
    <property type="entry name" value="Cation efflux protein transmembrane domain-like"/>
    <property type="match status" value="1"/>
</dbReference>
<dbReference type="GO" id="GO:0005886">
    <property type="term" value="C:plasma membrane"/>
    <property type="evidence" value="ECO:0007669"/>
    <property type="project" value="TreeGrafter"/>
</dbReference>
<dbReference type="Proteomes" id="UP000547528">
    <property type="component" value="Unassembled WGS sequence"/>
</dbReference>
<feature type="transmembrane region" description="Helical" evidence="8">
    <location>
        <begin position="184"/>
        <end position="203"/>
    </location>
</feature>
<dbReference type="Pfam" id="PF01545">
    <property type="entry name" value="Cation_efflux"/>
    <property type="match status" value="1"/>
</dbReference>
<keyword evidence="7 8" id="KW-0472">Membrane</keyword>
<comment type="caution">
    <text evidence="11">The sequence shown here is derived from an EMBL/GenBank/DDBJ whole genome shotgun (WGS) entry which is preliminary data.</text>
</comment>
<evidence type="ECO:0000313" key="11">
    <source>
        <dbReference type="EMBL" id="MBB3667695.1"/>
    </source>
</evidence>
<feature type="transmembrane region" description="Helical" evidence="8">
    <location>
        <begin position="152"/>
        <end position="178"/>
    </location>
</feature>
<evidence type="ECO:0000256" key="6">
    <source>
        <dbReference type="ARBA" id="ARBA00023065"/>
    </source>
</evidence>
<dbReference type="GO" id="GO:0005385">
    <property type="term" value="F:zinc ion transmembrane transporter activity"/>
    <property type="evidence" value="ECO:0007669"/>
    <property type="project" value="TreeGrafter"/>
</dbReference>
<protein>
    <submittedName>
        <fullName evidence="11">Cobalt-zinc-cadmium efflux system protein</fullName>
    </submittedName>
</protein>
<feature type="domain" description="Cation efflux protein cytoplasmic" evidence="10">
    <location>
        <begin position="214"/>
        <end position="259"/>
    </location>
</feature>
<feature type="transmembrane region" description="Helical" evidence="8">
    <location>
        <begin position="21"/>
        <end position="45"/>
    </location>
</feature>
<gene>
    <name evidence="11" type="ORF">FHX47_001316</name>
</gene>
<comment type="similarity">
    <text evidence="2">Belongs to the cation diffusion facilitator (CDF) transporter (TC 2.A.4) family. SLC30A subfamily.</text>
</comment>
<feature type="transmembrane region" description="Helical" evidence="8">
    <location>
        <begin position="86"/>
        <end position="105"/>
    </location>
</feature>
<evidence type="ECO:0000256" key="8">
    <source>
        <dbReference type="SAM" id="Phobius"/>
    </source>
</evidence>
<dbReference type="PANTHER" id="PTHR11562:SF17">
    <property type="entry name" value="RE54080P-RELATED"/>
    <property type="match status" value="1"/>
</dbReference>
<dbReference type="InterPro" id="IPR027470">
    <property type="entry name" value="Cation_efflux_CTD"/>
</dbReference>
<dbReference type="AlphaFoldDB" id="A0A7W5TQ71"/>
<comment type="subcellular location">
    <subcellularLocation>
        <location evidence="1">Membrane</location>
        <topology evidence="1">Multi-pass membrane protein</topology>
    </subcellularLocation>
</comment>
<evidence type="ECO:0000313" key="12">
    <source>
        <dbReference type="Proteomes" id="UP000547528"/>
    </source>
</evidence>
<proteinExistence type="inferred from homology"/>
<evidence type="ECO:0000256" key="2">
    <source>
        <dbReference type="ARBA" id="ARBA00008873"/>
    </source>
</evidence>
<dbReference type="InterPro" id="IPR050681">
    <property type="entry name" value="CDF/SLC30A"/>
</dbReference>
<evidence type="ECO:0000256" key="1">
    <source>
        <dbReference type="ARBA" id="ARBA00004141"/>
    </source>
</evidence>
<keyword evidence="6" id="KW-0406">Ion transport</keyword>
<dbReference type="InterPro" id="IPR058533">
    <property type="entry name" value="Cation_efflux_TM"/>
</dbReference>
<dbReference type="InterPro" id="IPR027469">
    <property type="entry name" value="Cation_efflux_TMD_sf"/>
</dbReference>
<dbReference type="EMBL" id="JACIBT010000003">
    <property type="protein sequence ID" value="MBB3667695.1"/>
    <property type="molecule type" value="Genomic_DNA"/>
</dbReference>
<feature type="domain" description="Cation efflux protein transmembrane" evidence="9">
    <location>
        <begin position="19"/>
        <end position="210"/>
    </location>
</feature>
<evidence type="ECO:0000256" key="3">
    <source>
        <dbReference type="ARBA" id="ARBA00022448"/>
    </source>
</evidence>
<organism evidence="11 12">
    <name type="scientific">Garicola koreensis</name>
    <dbReference type="NCBI Taxonomy" id="1262554"/>
    <lineage>
        <taxon>Bacteria</taxon>
        <taxon>Bacillati</taxon>
        <taxon>Actinomycetota</taxon>
        <taxon>Actinomycetes</taxon>
        <taxon>Micrococcales</taxon>
        <taxon>Micrococcaceae</taxon>
        <taxon>Garicola</taxon>
    </lineage>
</organism>
<evidence type="ECO:0000259" key="10">
    <source>
        <dbReference type="Pfam" id="PF16916"/>
    </source>
</evidence>
<evidence type="ECO:0000259" key="9">
    <source>
        <dbReference type="Pfam" id="PF01545"/>
    </source>
</evidence>
<keyword evidence="4 8" id="KW-0812">Transmembrane</keyword>
<sequence>MDHHSHTATGSRSGHRLRLMAALLITGGIVVAQLVGAWVTGSLALLTDAVHSFTDTIGLGVALVAATLMFRAATATRTWGFRRVEILAGFLQATLLLGIGIYAAVEGISRLSSPPQIPPVELMVFGAVGLVGNIASMAVLNASRKANFNMRAAFLEVAADALGSLGVVVAGVVIWTTGFQQADAAAGLLIAALIIPRALKLLVETARILLEFAPKGLDLEKVRQHMLQLEHVEKVHDLHASTVATGLPVISAHVVVDESCFRAGCAPDKLAELQACVAEHFDVGVQHSTFQLETRDIAASETHVHT</sequence>
<dbReference type="Pfam" id="PF16916">
    <property type="entry name" value="ZT_dimer"/>
    <property type="match status" value="1"/>
</dbReference>
<dbReference type="InterPro" id="IPR036837">
    <property type="entry name" value="Cation_efflux_CTD_sf"/>
</dbReference>
<dbReference type="SUPFAM" id="SSF160240">
    <property type="entry name" value="Cation efflux protein cytoplasmic domain-like"/>
    <property type="match status" value="1"/>
</dbReference>
<dbReference type="NCBIfam" id="TIGR01297">
    <property type="entry name" value="CDF"/>
    <property type="match status" value="1"/>
</dbReference>
<evidence type="ECO:0000256" key="5">
    <source>
        <dbReference type="ARBA" id="ARBA00022989"/>
    </source>
</evidence>
<name>A0A7W5TQ71_9MICC</name>
<feature type="transmembrane region" description="Helical" evidence="8">
    <location>
        <begin position="57"/>
        <end position="74"/>
    </location>
</feature>
<evidence type="ECO:0000256" key="7">
    <source>
        <dbReference type="ARBA" id="ARBA00023136"/>
    </source>
</evidence>
<dbReference type="PANTHER" id="PTHR11562">
    <property type="entry name" value="CATION EFFLUX PROTEIN/ ZINC TRANSPORTER"/>
    <property type="match status" value="1"/>
</dbReference>